<dbReference type="EMBL" id="FOVI01000025">
    <property type="protein sequence ID" value="SFO19038.1"/>
    <property type="molecule type" value="Genomic_DNA"/>
</dbReference>
<feature type="chain" id="PRO_5011464876" description="Carbohydrate binding domain-containing protein" evidence="1">
    <location>
        <begin position="21"/>
        <end position="161"/>
    </location>
</feature>
<accession>A0A1I5F5G1</accession>
<sequence length="161" mass="17447">MKKIILSGLLVLGASFASNAQCSTLTSLNENFDAWKKIDKCWNAESGKSMLYNSEGKITFYSMMSSGERMILSTPKMKAGTYKLTLDISKNSGDASLELFSIGSVSDAKSYVSISKPSAITGTKKSYTINLKNDAHLGFKVLLNGIHQAVYIDNLVLKAGK</sequence>
<name>A0A1I5F5G1_9FLAO</name>
<gene>
    <name evidence="2" type="ORF">SAMN05421741_1254</name>
</gene>
<evidence type="ECO:0000256" key="1">
    <source>
        <dbReference type="SAM" id="SignalP"/>
    </source>
</evidence>
<keyword evidence="3" id="KW-1185">Reference proteome</keyword>
<protein>
    <recommendedName>
        <fullName evidence="4">Carbohydrate binding domain-containing protein</fullName>
    </recommendedName>
</protein>
<evidence type="ECO:0008006" key="4">
    <source>
        <dbReference type="Google" id="ProtNLM"/>
    </source>
</evidence>
<proteinExistence type="predicted"/>
<dbReference type="AlphaFoldDB" id="A0A1I5F5G1"/>
<evidence type="ECO:0000313" key="2">
    <source>
        <dbReference type="EMBL" id="SFO19038.1"/>
    </source>
</evidence>
<dbReference type="OrthoDB" id="1255013at2"/>
<dbReference type="STRING" id="913024.SAMN05421741_1254"/>
<dbReference type="Proteomes" id="UP000199036">
    <property type="component" value="Unassembled WGS sequence"/>
</dbReference>
<feature type="signal peptide" evidence="1">
    <location>
        <begin position="1"/>
        <end position="20"/>
    </location>
</feature>
<evidence type="ECO:0000313" key="3">
    <source>
        <dbReference type="Proteomes" id="UP000199036"/>
    </source>
</evidence>
<keyword evidence="1" id="KW-0732">Signal</keyword>
<reference evidence="3" key="1">
    <citation type="submission" date="2016-10" db="EMBL/GenBank/DDBJ databases">
        <authorList>
            <person name="Varghese N."/>
            <person name="Submissions S."/>
        </authorList>
    </citation>
    <scope>NUCLEOTIDE SEQUENCE [LARGE SCALE GENOMIC DNA]</scope>
    <source>
        <strain evidence="3">DS-12</strain>
    </source>
</reference>
<dbReference type="RefSeq" id="WP_091525560.1">
    <property type="nucleotide sequence ID" value="NZ_FOVI01000025.1"/>
</dbReference>
<organism evidence="2 3">
    <name type="scientific">Paenimyroides ummariense</name>
    <dbReference type="NCBI Taxonomy" id="913024"/>
    <lineage>
        <taxon>Bacteria</taxon>
        <taxon>Pseudomonadati</taxon>
        <taxon>Bacteroidota</taxon>
        <taxon>Flavobacteriia</taxon>
        <taxon>Flavobacteriales</taxon>
        <taxon>Flavobacteriaceae</taxon>
        <taxon>Paenimyroides</taxon>
    </lineage>
</organism>